<evidence type="ECO:0000256" key="1">
    <source>
        <dbReference type="SAM" id="MobiDB-lite"/>
    </source>
</evidence>
<dbReference type="AlphaFoldDB" id="A0AA91PDH2"/>
<dbReference type="GO" id="GO:0005829">
    <property type="term" value="C:cytosol"/>
    <property type="evidence" value="ECO:0007669"/>
    <property type="project" value="TreeGrafter"/>
</dbReference>
<dbReference type="InterPro" id="IPR002586">
    <property type="entry name" value="CobQ/CobB/MinD/ParA_Nub-bd_dom"/>
</dbReference>
<dbReference type="GO" id="GO:0016887">
    <property type="term" value="F:ATP hydrolysis activity"/>
    <property type="evidence" value="ECO:0007669"/>
    <property type="project" value="TreeGrafter"/>
</dbReference>
<feature type="region of interest" description="Disordered" evidence="1">
    <location>
        <begin position="1"/>
        <end position="208"/>
    </location>
</feature>
<dbReference type="Gene3D" id="3.40.50.300">
    <property type="entry name" value="P-loop containing nucleotide triphosphate hydrolases"/>
    <property type="match status" value="1"/>
</dbReference>
<feature type="compositionally biased region" description="Low complexity" evidence="1">
    <location>
        <begin position="151"/>
        <end position="167"/>
    </location>
</feature>
<gene>
    <name evidence="3" type="ORF">B8W67_15495</name>
</gene>
<dbReference type="InterPro" id="IPR027417">
    <property type="entry name" value="P-loop_NTPase"/>
</dbReference>
<organism evidence="3 4">
    <name type="scientific">Mycolicibacillus koreensis</name>
    <dbReference type="NCBI Taxonomy" id="1069220"/>
    <lineage>
        <taxon>Bacteria</taxon>
        <taxon>Bacillati</taxon>
        <taxon>Actinomycetota</taxon>
        <taxon>Actinomycetes</taxon>
        <taxon>Mycobacteriales</taxon>
        <taxon>Mycobacteriaceae</taxon>
        <taxon>Mycolicibacillus</taxon>
    </lineage>
</organism>
<name>A0AA91PDH2_9MYCO</name>
<reference evidence="3 4" key="1">
    <citation type="submission" date="2017-04" db="EMBL/GenBank/DDBJ databases">
        <title>The new phylogeny of genus Mycobacterium.</title>
        <authorList>
            <person name="Tortoli E."/>
            <person name="Trovato A."/>
            <person name="Cirillo D.M."/>
        </authorList>
    </citation>
    <scope>NUCLEOTIDE SEQUENCE [LARGE SCALE GENOMIC DNA]</scope>
    <source>
        <strain evidence="3 4">KCTC 19819</strain>
    </source>
</reference>
<keyword evidence="4" id="KW-1185">Reference proteome</keyword>
<dbReference type="Proteomes" id="UP000193577">
    <property type="component" value="Unassembled WGS sequence"/>
</dbReference>
<dbReference type="EMBL" id="NCXO01000039">
    <property type="protein sequence ID" value="OSC31887.1"/>
    <property type="molecule type" value="Genomic_DNA"/>
</dbReference>
<dbReference type="GO" id="GO:0009898">
    <property type="term" value="C:cytoplasmic side of plasma membrane"/>
    <property type="evidence" value="ECO:0007669"/>
    <property type="project" value="TreeGrafter"/>
</dbReference>
<dbReference type="GO" id="GO:0051782">
    <property type="term" value="P:negative regulation of cell division"/>
    <property type="evidence" value="ECO:0007669"/>
    <property type="project" value="TreeGrafter"/>
</dbReference>
<dbReference type="PANTHER" id="PTHR43384">
    <property type="entry name" value="SEPTUM SITE-DETERMINING PROTEIN MIND HOMOLOG, CHLOROPLASTIC-RELATED"/>
    <property type="match status" value="1"/>
</dbReference>
<feature type="domain" description="CobQ/CobB/MinD/ParA nucleotide binding" evidence="2">
    <location>
        <begin position="253"/>
        <end position="405"/>
    </location>
</feature>
<evidence type="ECO:0000259" key="2">
    <source>
        <dbReference type="Pfam" id="PF01656"/>
    </source>
</evidence>
<accession>A0AA91PDH2</accession>
<evidence type="ECO:0000313" key="3">
    <source>
        <dbReference type="EMBL" id="OSC31887.1"/>
    </source>
</evidence>
<evidence type="ECO:0000313" key="4">
    <source>
        <dbReference type="Proteomes" id="UP000193577"/>
    </source>
</evidence>
<dbReference type="GO" id="GO:0005524">
    <property type="term" value="F:ATP binding"/>
    <property type="evidence" value="ECO:0007669"/>
    <property type="project" value="TreeGrafter"/>
</dbReference>
<comment type="caution">
    <text evidence="3">The sequence shown here is derived from an EMBL/GenBank/DDBJ whole genome shotgun (WGS) entry which is preliminary data.</text>
</comment>
<sequence length="506" mass="54275">MVSRRIIHHLNPESESLAGAMSTPSEPGGDADQNPPDPDPGPQPTEAQPPEQTRPLRPRDEPGDETAQPGVPVWSRQHPPPPPREMASLDEQPQHRPPSGTGAGGGPGAWQPSNPGEPGGRELSHTPAAPGAYSQAGYVPPQSERTEVIEPFFTDQPPQAAAPAQAGIFGGPGPAPPAPTPQFQPWTGGEGHRRDDGDALVTRRRRPAASGGWRRWLSKLTGGRINPGPSAKQEKHEELLTKVRSSLTGVNKVAFVSAKGGVGKTTMTVALGSVIARERGDRVIAVDVNTDLGDLAARFDEDGGQGANIEQMASLRDSGRYARVREHTVQNRARLEALSSQNDPRSTYTLNVPDYAATMRILETHYNVVLLDCGTSITAPLFAAIADDVNTLVVVAAQNTRGVVGARNTLEWLHAHGFGRLLQHTVVTLNATDRGKPLIDLKAAEELFRQMVPEVVVVPYDPHLAEGSAVDHEALRARTRKALFRLAGAVADHYPVRHGQGRVRVY</sequence>
<proteinExistence type="predicted"/>
<dbReference type="SUPFAM" id="SSF52540">
    <property type="entry name" value="P-loop containing nucleoside triphosphate hydrolases"/>
    <property type="match status" value="1"/>
</dbReference>
<feature type="compositionally biased region" description="Low complexity" evidence="1">
    <location>
        <begin position="44"/>
        <end position="55"/>
    </location>
</feature>
<feature type="compositionally biased region" description="Pro residues" evidence="1">
    <location>
        <begin position="173"/>
        <end position="182"/>
    </location>
</feature>
<dbReference type="PANTHER" id="PTHR43384:SF14">
    <property type="entry name" value="ESX-1 SECRETION-ASSOCIATED PROTEIN ESPI"/>
    <property type="match status" value="1"/>
</dbReference>
<dbReference type="Pfam" id="PF01656">
    <property type="entry name" value="CbiA"/>
    <property type="match status" value="1"/>
</dbReference>
<protein>
    <recommendedName>
        <fullName evidence="2">CobQ/CobB/MinD/ParA nucleotide binding domain-containing protein</fullName>
    </recommendedName>
</protein>
<dbReference type="InterPro" id="IPR050625">
    <property type="entry name" value="ParA/MinD_ATPase"/>
</dbReference>